<keyword evidence="3 13" id="KW-0328">Glycosyltransferase</keyword>
<evidence type="ECO:0000256" key="1">
    <source>
        <dbReference type="ARBA" id="ARBA00004236"/>
    </source>
</evidence>
<evidence type="ECO:0000256" key="5">
    <source>
        <dbReference type="ARBA" id="ARBA00022746"/>
    </source>
</evidence>
<evidence type="ECO:0000256" key="9">
    <source>
        <dbReference type="ARBA" id="ARBA00038120"/>
    </source>
</evidence>
<sequence>MVILTLLSLTLLIWILATIDALIGFRKMDPLEKAEAVEQGQKLSVIVAARNEEEHILQSVRTQLNQTYKNTEWLLVNDRSEDGTGSVMESLKSFDSRIKVIHIESLPEGWLGKNHALYKGYKHATGNLILFTDADVLYHPEAFSKAVGYFEKHSLDHLTAAPNLSAKPFWLKAFVAFFLFGFSYYKRPWLGNNPRSKTGVGIGAFNMITRSAYEKVGTHEYIKMRPDDDLQLGMMVKRLGLKQRIVTAMTLIEVEWYQSLSEALGGLEKNTFAGLHYRISMVLFSVFGVFVSQVVPFFTLFSKNQAVAILSAVNLVFLAFLYVMVTKKMTRFSPWLFFVLPFTALLFIFSILRASYLTIKRGGIIWRGTKYTLAELRKNTLR</sequence>
<comment type="pathway">
    <text evidence="8">Carotenoid biosynthesis; staphyloxanthin biosynthesis; staphyloxanthin from farnesyl diphosphate: step 4/5.</text>
</comment>
<name>A0ABY9VCH6_9BACI</name>
<keyword evidence="4 13" id="KW-0808">Transferase</keyword>
<evidence type="ECO:0000256" key="10">
    <source>
        <dbReference type="ARBA" id="ARBA00040345"/>
    </source>
</evidence>
<keyword evidence="11" id="KW-0812">Transmembrane</keyword>
<evidence type="ECO:0000256" key="8">
    <source>
        <dbReference type="ARBA" id="ARBA00037904"/>
    </source>
</evidence>
<proteinExistence type="inferred from homology"/>
<keyword evidence="11" id="KW-1133">Transmembrane helix</keyword>
<feature type="transmembrane region" description="Helical" evidence="11">
    <location>
        <begin position="279"/>
        <end position="300"/>
    </location>
</feature>
<keyword evidence="2" id="KW-1003">Cell membrane</keyword>
<evidence type="ECO:0000256" key="4">
    <source>
        <dbReference type="ARBA" id="ARBA00022679"/>
    </source>
</evidence>
<evidence type="ECO:0000313" key="14">
    <source>
        <dbReference type="Proteomes" id="UP001303324"/>
    </source>
</evidence>
<protein>
    <recommendedName>
        <fullName evidence="10">4,4'-diaponeurosporenoate glycosyltransferase</fullName>
    </recommendedName>
</protein>
<comment type="function">
    <text evidence="7">Catalyzes the glycosylation of 4,4'-diaponeurosporenoate, i.e. the esterification of glucose at the C1'' position with the carboxyl group of 4,4'-diaponeurosporenic acid, to form glycosyl-4,4'-diaponeurosporenoate. This is a step in the biosynthesis of staphyloxanthin, an orange pigment present in most staphylococci strains.</text>
</comment>
<evidence type="ECO:0000259" key="12">
    <source>
        <dbReference type="Pfam" id="PF00535"/>
    </source>
</evidence>
<keyword evidence="5" id="KW-0125">Carotenoid biosynthesis</keyword>
<keyword evidence="14" id="KW-1185">Reference proteome</keyword>
<dbReference type="Proteomes" id="UP001303324">
    <property type="component" value="Chromosome"/>
</dbReference>
<dbReference type="InterPro" id="IPR001173">
    <property type="entry name" value="Glyco_trans_2-like"/>
</dbReference>
<dbReference type="EMBL" id="CP134494">
    <property type="protein sequence ID" value="WNF21612.1"/>
    <property type="molecule type" value="Genomic_DNA"/>
</dbReference>
<organism evidence="13 14">
    <name type="scientific">Mesobacillus jeotgali</name>
    <dbReference type="NCBI Taxonomy" id="129985"/>
    <lineage>
        <taxon>Bacteria</taxon>
        <taxon>Bacillati</taxon>
        <taxon>Bacillota</taxon>
        <taxon>Bacilli</taxon>
        <taxon>Bacillales</taxon>
        <taxon>Bacillaceae</taxon>
        <taxon>Mesobacillus</taxon>
    </lineage>
</organism>
<reference evidence="13 14" key="1">
    <citation type="submission" date="2023-09" db="EMBL/GenBank/DDBJ databases">
        <title>Microbial mechanism of fulvic acid promoting antimony reduction mineralization in rice fields.</title>
        <authorList>
            <person name="Chen G."/>
            <person name="Lan J."/>
        </authorList>
    </citation>
    <scope>NUCLEOTIDE SEQUENCE [LARGE SCALE GENOMIC DNA]</scope>
    <source>
        <strain evidence="13 14">PS1</strain>
    </source>
</reference>
<dbReference type="GO" id="GO:0016757">
    <property type="term" value="F:glycosyltransferase activity"/>
    <property type="evidence" value="ECO:0007669"/>
    <property type="project" value="UniProtKB-KW"/>
</dbReference>
<comment type="similarity">
    <text evidence="9">Belongs to the glycosyltransferase 2 family. CrtQ subfamily.</text>
</comment>
<dbReference type="PANTHER" id="PTHR43646:SF2">
    <property type="entry name" value="GLYCOSYLTRANSFERASE 2-LIKE DOMAIN-CONTAINING PROTEIN"/>
    <property type="match status" value="1"/>
</dbReference>
<dbReference type="PANTHER" id="PTHR43646">
    <property type="entry name" value="GLYCOSYLTRANSFERASE"/>
    <property type="match status" value="1"/>
</dbReference>
<dbReference type="Gene3D" id="3.90.550.10">
    <property type="entry name" value="Spore Coat Polysaccharide Biosynthesis Protein SpsA, Chain A"/>
    <property type="match status" value="1"/>
</dbReference>
<feature type="transmembrane region" description="Helical" evidence="11">
    <location>
        <begin position="332"/>
        <end position="352"/>
    </location>
</feature>
<evidence type="ECO:0000256" key="7">
    <source>
        <dbReference type="ARBA" id="ARBA00037281"/>
    </source>
</evidence>
<accession>A0ABY9VCH6</accession>
<gene>
    <name evidence="13" type="ORF">RH061_15615</name>
</gene>
<evidence type="ECO:0000313" key="13">
    <source>
        <dbReference type="EMBL" id="WNF21612.1"/>
    </source>
</evidence>
<dbReference type="RefSeq" id="WP_311071503.1">
    <property type="nucleotide sequence ID" value="NZ_CP134494.1"/>
</dbReference>
<evidence type="ECO:0000256" key="2">
    <source>
        <dbReference type="ARBA" id="ARBA00022475"/>
    </source>
</evidence>
<dbReference type="SUPFAM" id="SSF53448">
    <property type="entry name" value="Nucleotide-diphospho-sugar transferases"/>
    <property type="match status" value="1"/>
</dbReference>
<feature type="transmembrane region" description="Helical" evidence="11">
    <location>
        <begin position="306"/>
        <end position="325"/>
    </location>
</feature>
<feature type="domain" description="Glycosyltransferase 2-like" evidence="12">
    <location>
        <begin position="44"/>
        <end position="216"/>
    </location>
</feature>
<comment type="subcellular location">
    <subcellularLocation>
        <location evidence="1">Cell membrane</location>
    </subcellularLocation>
</comment>
<dbReference type="InterPro" id="IPR029044">
    <property type="entry name" value="Nucleotide-diphossugar_trans"/>
</dbReference>
<evidence type="ECO:0000256" key="11">
    <source>
        <dbReference type="SAM" id="Phobius"/>
    </source>
</evidence>
<evidence type="ECO:0000256" key="3">
    <source>
        <dbReference type="ARBA" id="ARBA00022676"/>
    </source>
</evidence>
<evidence type="ECO:0000256" key="6">
    <source>
        <dbReference type="ARBA" id="ARBA00023136"/>
    </source>
</evidence>
<keyword evidence="6 11" id="KW-0472">Membrane</keyword>
<dbReference type="Pfam" id="PF00535">
    <property type="entry name" value="Glycos_transf_2"/>
    <property type="match status" value="1"/>
</dbReference>
<dbReference type="CDD" id="cd00761">
    <property type="entry name" value="Glyco_tranf_GTA_type"/>
    <property type="match status" value="1"/>
</dbReference>